<proteinExistence type="predicted"/>
<evidence type="ECO:0000313" key="2">
    <source>
        <dbReference type="Proteomes" id="UP000886595"/>
    </source>
</evidence>
<organism evidence="1 2">
    <name type="scientific">Brassica carinata</name>
    <name type="common">Ethiopian mustard</name>
    <name type="synonym">Abyssinian cabbage</name>
    <dbReference type="NCBI Taxonomy" id="52824"/>
    <lineage>
        <taxon>Eukaryota</taxon>
        <taxon>Viridiplantae</taxon>
        <taxon>Streptophyta</taxon>
        <taxon>Embryophyta</taxon>
        <taxon>Tracheophyta</taxon>
        <taxon>Spermatophyta</taxon>
        <taxon>Magnoliopsida</taxon>
        <taxon>eudicotyledons</taxon>
        <taxon>Gunneridae</taxon>
        <taxon>Pentapetalae</taxon>
        <taxon>rosids</taxon>
        <taxon>malvids</taxon>
        <taxon>Brassicales</taxon>
        <taxon>Brassicaceae</taxon>
        <taxon>Brassiceae</taxon>
        <taxon>Brassica</taxon>
    </lineage>
</organism>
<evidence type="ECO:0000313" key="1">
    <source>
        <dbReference type="EMBL" id="KAG2290114.1"/>
    </source>
</evidence>
<dbReference type="AlphaFoldDB" id="A0A8X7UTC3"/>
<keyword evidence="2" id="KW-1185">Reference proteome</keyword>
<dbReference type="EMBL" id="JAAMPC010000010">
    <property type="protein sequence ID" value="KAG2290114.1"/>
    <property type="molecule type" value="Genomic_DNA"/>
</dbReference>
<accession>A0A8X7UTC3</accession>
<name>A0A8X7UTC3_BRACI</name>
<dbReference type="Proteomes" id="UP000886595">
    <property type="component" value="Unassembled WGS sequence"/>
</dbReference>
<comment type="caution">
    <text evidence="1">The sequence shown here is derived from an EMBL/GenBank/DDBJ whole genome shotgun (WGS) entry which is preliminary data.</text>
</comment>
<reference evidence="1 2" key="1">
    <citation type="submission" date="2020-02" db="EMBL/GenBank/DDBJ databases">
        <authorList>
            <person name="Ma Q."/>
            <person name="Huang Y."/>
            <person name="Song X."/>
            <person name="Pei D."/>
        </authorList>
    </citation>
    <scope>NUCLEOTIDE SEQUENCE [LARGE SCALE GENOMIC DNA]</scope>
    <source>
        <strain evidence="1">Sxm20200214</strain>
        <tissue evidence="1">Leaf</tissue>
    </source>
</reference>
<sequence length="64" mass="7378">MYDLLPDSKRQLCFDSSRDHSNIMGEKILTFRKSEMGEIEGGDRFCVSGQHPVWFTLKSHDEAT</sequence>
<dbReference type="OrthoDB" id="10503814at2759"/>
<protein>
    <submittedName>
        <fullName evidence="1">Uncharacterized protein</fullName>
    </submittedName>
</protein>
<gene>
    <name evidence="1" type="ORF">Bca52824_049718</name>
</gene>